<proteinExistence type="predicted"/>
<accession>A0A8J7Q997</accession>
<dbReference type="PRINTS" id="PR00111">
    <property type="entry name" value="ABHYDROLASE"/>
</dbReference>
<gene>
    <name evidence="2" type="ORF">J3U88_21010</name>
</gene>
<dbReference type="RefSeq" id="WP_207860946.1">
    <property type="nucleotide sequence ID" value="NZ_JAFREP010000020.1"/>
</dbReference>
<feature type="domain" description="AB hydrolase-1" evidence="1">
    <location>
        <begin position="44"/>
        <end position="277"/>
    </location>
</feature>
<evidence type="ECO:0000259" key="1">
    <source>
        <dbReference type="Pfam" id="PF12697"/>
    </source>
</evidence>
<dbReference type="SUPFAM" id="SSF53474">
    <property type="entry name" value="alpha/beta-Hydrolases"/>
    <property type="match status" value="1"/>
</dbReference>
<evidence type="ECO:0000313" key="3">
    <source>
        <dbReference type="Proteomes" id="UP000664417"/>
    </source>
</evidence>
<dbReference type="InterPro" id="IPR050266">
    <property type="entry name" value="AB_hydrolase_sf"/>
</dbReference>
<dbReference type="GO" id="GO:0016020">
    <property type="term" value="C:membrane"/>
    <property type="evidence" value="ECO:0007669"/>
    <property type="project" value="TreeGrafter"/>
</dbReference>
<dbReference type="Gene3D" id="3.40.50.1820">
    <property type="entry name" value="alpha/beta hydrolase"/>
    <property type="match status" value="1"/>
</dbReference>
<reference evidence="2" key="1">
    <citation type="submission" date="2021-03" db="EMBL/GenBank/DDBJ databases">
        <authorList>
            <person name="Wang G."/>
        </authorList>
    </citation>
    <scope>NUCLEOTIDE SEQUENCE</scope>
    <source>
        <strain evidence="2">KCTC 12899</strain>
    </source>
</reference>
<keyword evidence="2" id="KW-0378">Hydrolase</keyword>
<dbReference type="Proteomes" id="UP000664417">
    <property type="component" value="Unassembled WGS sequence"/>
</dbReference>
<evidence type="ECO:0000313" key="2">
    <source>
        <dbReference type="EMBL" id="MBO1320971.1"/>
    </source>
</evidence>
<keyword evidence="3" id="KW-1185">Reference proteome</keyword>
<dbReference type="PANTHER" id="PTHR43798">
    <property type="entry name" value="MONOACYLGLYCEROL LIPASE"/>
    <property type="match status" value="1"/>
</dbReference>
<dbReference type="Pfam" id="PF12697">
    <property type="entry name" value="Abhydrolase_6"/>
    <property type="match status" value="1"/>
</dbReference>
<protein>
    <submittedName>
        <fullName evidence="2">Alpha/beta hydrolase</fullName>
    </submittedName>
</protein>
<sequence>MQPSQATETWIARAWHTPYQQETVTVTGCPINTLRWGNPDHPGVLLVHGGLAHAQWWRFIAPLLSEHYYVVALDLSGHGDSGHRDSYDAHWLEEIITVRHTAGFNGPPVLVGHSMGGLLSVGVSAFYPDAWRATLIVDSPITGFSDKNDRSDSPRGGPRRRCYDSLEAGVKRFRLLPHQPCESAELMGFIAASSLRRQEEGWTWKFDPHVFETSDRRPTAPLLNHIRCPWWLVRGEQSRVVKPDIEQAVRELGLAAVPVISIPRAHHHLLLDQPLAFITLLRTFLALHQPTAPA</sequence>
<dbReference type="AlphaFoldDB" id="A0A8J7Q997"/>
<dbReference type="InterPro" id="IPR029058">
    <property type="entry name" value="AB_hydrolase_fold"/>
</dbReference>
<organism evidence="2 3">
    <name type="scientific">Acanthopleuribacter pedis</name>
    <dbReference type="NCBI Taxonomy" id="442870"/>
    <lineage>
        <taxon>Bacteria</taxon>
        <taxon>Pseudomonadati</taxon>
        <taxon>Acidobacteriota</taxon>
        <taxon>Holophagae</taxon>
        <taxon>Acanthopleuribacterales</taxon>
        <taxon>Acanthopleuribacteraceae</taxon>
        <taxon>Acanthopleuribacter</taxon>
    </lineage>
</organism>
<name>A0A8J7Q997_9BACT</name>
<dbReference type="EMBL" id="JAFREP010000020">
    <property type="protein sequence ID" value="MBO1320971.1"/>
    <property type="molecule type" value="Genomic_DNA"/>
</dbReference>
<comment type="caution">
    <text evidence="2">The sequence shown here is derived from an EMBL/GenBank/DDBJ whole genome shotgun (WGS) entry which is preliminary data.</text>
</comment>
<dbReference type="GO" id="GO:0016787">
    <property type="term" value="F:hydrolase activity"/>
    <property type="evidence" value="ECO:0007669"/>
    <property type="project" value="UniProtKB-KW"/>
</dbReference>
<dbReference type="PANTHER" id="PTHR43798:SF33">
    <property type="entry name" value="HYDROLASE, PUTATIVE (AFU_ORTHOLOGUE AFUA_2G14860)-RELATED"/>
    <property type="match status" value="1"/>
</dbReference>
<dbReference type="InterPro" id="IPR000073">
    <property type="entry name" value="AB_hydrolase_1"/>
</dbReference>